<dbReference type="Gene3D" id="2.70.210.12">
    <property type="entry name" value="GTP1/OBG domain"/>
    <property type="match status" value="1"/>
</dbReference>
<dbReference type="SUPFAM" id="SSF82051">
    <property type="entry name" value="Obg GTP-binding protein N-terminal domain"/>
    <property type="match status" value="1"/>
</dbReference>
<feature type="binding site" evidence="8">
    <location>
        <position position="173"/>
    </location>
    <ligand>
        <name>Mg(2+)</name>
        <dbReference type="ChEBI" id="CHEBI:18420"/>
    </ligand>
</feature>
<dbReference type="HAMAP" id="MF_01454">
    <property type="entry name" value="GTPase_Obg"/>
    <property type="match status" value="1"/>
</dbReference>
<evidence type="ECO:0000256" key="3">
    <source>
        <dbReference type="ARBA" id="ARBA00022723"/>
    </source>
</evidence>
<comment type="subcellular location">
    <subcellularLocation>
        <location evidence="8">Cytoplasm</location>
    </subcellularLocation>
</comment>
<dbReference type="InterPro" id="IPR045086">
    <property type="entry name" value="OBG_GTPase"/>
</dbReference>
<accession>A0A2N6CSM2</accession>
<comment type="subunit">
    <text evidence="8">Monomer.</text>
</comment>
<feature type="domain" description="OBG-type G" evidence="9">
    <location>
        <begin position="160"/>
        <end position="334"/>
    </location>
</feature>
<dbReference type="RefSeq" id="WP_273440759.1">
    <property type="nucleotide sequence ID" value="NZ_CBDUFW010000146.1"/>
</dbReference>
<gene>
    <name evidence="11" type="primary">obgE</name>
    <name evidence="11" type="synonym">cgtA</name>
    <name evidence="8 11" type="synonym">obg</name>
    <name evidence="11" type="synonym">yhbZ</name>
    <name evidence="11" type="ORF">C0630_17285</name>
</gene>
<evidence type="ECO:0000256" key="6">
    <source>
        <dbReference type="ARBA" id="ARBA00022842"/>
    </source>
</evidence>
<dbReference type="GO" id="GO:0003924">
    <property type="term" value="F:GTPase activity"/>
    <property type="evidence" value="ECO:0007669"/>
    <property type="project" value="UniProtKB-UniRule"/>
</dbReference>
<dbReference type="InterPro" id="IPR006169">
    <property type="entry name" value="GTP1_OBG_dom"/>
</dbReference>
<keyword evidence="5 8" id="KW-0378">Hydrolase</keyword>
<dbReference type="AlphaFoldDB" id="A0A2N6CSM2"/>
<dbReference type="Gene3D" id="3.40.50.300">
    <property type="entry name" value="P-loop containing nucleotide triphosphate hydrolases"/>
    <property type="match status" value="1"/>
</dbReference>
<dbReference type="EC" id="3.6.5.-" evidence="8"/>
<dbReference type="GO" id="GO:0043022">
    <property type="term" value="F:ribosome binding"/>
    <property type="evidence" value="ECO:0007669"/>
    <property type="project" value="UniProtKB-ARBA"/>
</dbReference>
<dbReference type="InterPro" id="IPR006074">
    <property type="entry name" value="GTP1-OBG_CS"/>
</dbReference>
<dbReference type="InterPro" id="IPR036726">
    <property type="entry name" value="GTP1_OBG_dom_sf"/>
</dbReference>
<protein>
    <recommendedName>
        <fullName evidence="8">GTPase Obg</fullName>
        <ecNumber evidence="8">3.6.5.-</ecNumber>
    </recommendedName>
    <alternativeName>
        <fullName evidence="8">GTP-binding protein Obg</fullName>
    </alternativeName>
</protein>
<evidence type="ECO:0000259" key="10">
    <source>
        <dbReference type="PROSITE" id="PS51883"/>
    </source>
</evidence>
<comment type="function">
    <text evidence="8">An essential GTPase which binds GTP, GDP and possibly (p)ppGpp with moderate affinity, with high nucleotide exchange rates and a fairly low GTP hydrolysis rate. Plays a role in control of the cell cycle, stress response, ribosome biogenesis and in those bacteria that undergo differentiation, in morphogenesis control.</text>
</comment>
<dbReference type="FunFam" id="2.70.210.12:FF:000001">
    <property type="entry name" value="GTPase Obg"/>
    <property type="match status" value="1"/>
</dbReference>
<dbReference type="GO" id="GO:0005525">
    <property type="term" value="F:GTP binding"/>
    <property type="evidence" value="ECO:0007669"/>
    <property type="project" value="UniProtKB-UniRule"/>
</dbReference>
<dbReference type="PROSITE" id="PS00905">
    <property type="entry name" value="GTP1_OBG"/>
    <property type="match status" value="1"/>
</dbReference>
<dbReference type="EMBL" id="PKUN01000028">
    <property type="protein sequence ID" value="PLX60091.1"/>
    <property type="molecule type" value="Genomic_DNA"/>
</dbReference>
<dbReference type="PROSITE" id="PS51883">
    <property type="entry name" value="OBG"/>
    <property type="match status" value="1"/>
</dbReference>
<feature type="binding site" evidence="8">
    <location>
        <begin position="315"/>
        <end position="317"/>
    </location>
    <ligand>
        <name>GTP</name>
        <dbReference type="ChEBI" id="CHEBI:37565"/>
    </ligand>
</feature>
<reference evidence="11 12" key="1">
    <citation type="submission" date="2017-11" db="EMBL/GenBank/DDBJ databases">
        <title>Genome-resolved metagenomics identifies genetic mobility, metabolic interactions, and unexpected diversity in perchlorate-reducing communities.</title>
        <authorList>
            <person name="Barnum T.P."/>
            <person name="Figueroa I.A."/>
            <person name="Carlstrom C.I."/>
            <person name="Lucas L.N."/>
            <person name="Engelbrektson A.L."/>
            <person name="Coates J.D."/>
        </authorList>
    </citation>
    <scope>NUCLEOTIDE SEQUENCE [LARGE SCALE GENOMIC DNA]</scope>
    <source>
        <strain evidence="11">BM301</strain>
    </source>
</reference>
<keyword evidence="4 8" id="KW-0547">Nucleotide-binding</keyword>
<dbReference type="Pfam" id="PF01018">
    <property type="entry name" value="GTP1_OBG"/>
    <property type="match status" value="1"/>
</dbReference>
<keyword evidence="3 8" id="KW-0479">Metal-binding</keyword>
<evidence type="ECO:0000256" key="7">
    <source>
        <dbReference type="ARBA" id="ARBA00023134"/>
    </source>
</evidence>
<dbReference type="Pfam" id="PF01926">
    <property type="entry name" value="MMR_HSR1"/>
    <property type="match status" value="1"/>
</dbReference>
<evidence type="ECO:0000313" key="11">
    <source>
        <dbReference type="EMBL" id="PLX60091.1"/>
    </source>
</evidence>
<evidence type="ECO:0000256" key="8">
    <source>
        <dbReference type="HAMAP-Rule" id="MF_01454"/>
    </source>
</evidence>
<organism evidence="11 12">
    <name type="scientific">Sedimenticola selenatireducens</name>
    <dbReference type="NCBI Taxonomy" id="191960"/>
    <lineage>
        <taxon>Bacteria</taxon>
        <taxon>Pseudomonadati</taxon>
        <taxon>Pseudomonadota</taxon>
        <taxon>Gammaproteobacteria</taxon>
        <taxon>Chromatiales</taxon>
        <taxon>Sedimenticolaceae</taxon>
        <taxon>Sedimenticola</taxon>
    </lineage>
</organism>
<proteinExistence type="inferred from homology"/>
<dbReference type="PANTHER" id="PTHR11702">
    <property type="entry name" value="DEVELOPMENTALLY REGULATED GTP-BINDING PROTEIN-RELATED"/>
    <property type="match status" value="1"/>
</dbReference>
<dbReference type="GO" id="GO:0000287">
    <property type="term" value="F:magnesium ion binding"/>
    <property type="evidence" value="ECO:0007669"/>
    <property type="project" value="InterPro"/>
</dbReference>
<evidence type="ECO:0000259" key="9">
    <source>
        <dbReference type="PROSITE" id="PS51710"/>
    </source>
</evidence>
<evidence type="ECO:0000256" key="4">
    <source>
        <dbReference type="ARBA" id="ARBA00022741"/>
    </source>
</evidence>
<comment type="similarity">
    <text evidence="1 8">Belongs to the TRAFAC class OBG-HflX-like GTPase superfamily. OBG GTPase family.</text>
</comment>
<dbReference type="NCBIfam" id="TIGR02729">
    <property type="entry name" value="Obg_CgtA"/>
    <property type="match status" value="1"/>
</dbReference>
<comment type="caution">
    <text evidence="11">The sequence shown here is derived from an EMBL/GenBank/DDBJ whole genome shotgun (WGS) entry which is preliminary data.</text>
</comment>
<evidence type="ECO:0000313" key="12">
    <source>
        <dbReference type="Proteomes" id="UP000235015"/>
    </source>
</evidence>
<keyword evidence="6 8" id="KW-0460">Magnesium</keyword>
<name>A0A2N6CSM2_9GAMM</name>
<dbReference type="InterPro" id="IPR006073">
    <property type="entry name" value="GTP-bd"/>
</dbReference>
<keyword evidence="2 8" id="KW-0963">Cytoplasm</keyword>
<dbReference type="CDD" id="cd01898">
    <property type="entry name" value="Obg"/>
    <property type="match status" value="1"/>
</dbReference>
<dbReference type="GO" id="GO:0042254">
    <property type="term" value="P:ribosome biogenesis"/>
    <property type="evidence" value="ECO:0007669"/>
    <property type="project" value="UniProtKB-UniRule"/>
</dbReference>
<comment type="cofactor">
    <cofactor evidence="8">
        <name>Mg(2+)</name>
        <dbReference type="ChEBI" id="CHEBI:18420"/>
    </cofactor>
</comment>
<dbReference type="PROSITE" id="PS51710">
    <property type="entry name" value="G_OBG"/>
    <property type="match status" value="1"/>
</dbReference>
<feature type="binding site" evidence="8">
    <location>
        <begin position="284"/>
        <end position="287"/>
    </location>
    <ligand>
        <name>GTP</name>
        <dbReference type="ChEBI" id="CHEBI:37565"/>
    </ligand>
</feature>
<feature type="domain" description="Obg" evidence="10">
    <location>
        <begin position="1"/>
        <end position="159"/>
    </location>
</feature>
<dbReference type="PANTHER" id="PTHR11702:SF31">
    <property type="entry name" value="MITOCHONDRIAL RIBOSOME-ASSOCIATED GTPASE 2"/>
    <property type="match status" value="1"/>
</dbReference>
<feature type="binding site" evidence="8">
    <location>
        <begin position="166"/>
        <end position="173"/>
    </location>
    <ligand>
        <name>GTP</name>
        <dbReference type="ChEBI" id="CHEBI:37565"/>
    </ligand>
</feature>
<feature type="binding site" evidence="8">
    <location>
        <begin position="191"/>
        <end position="195"/>
    </location>
    <ligand>
        <name>GTP</name>
        <dbReference type="ChEBI" id="CHEBI:37565"/>
    </ligand>
</feature>
<dbReference type="InterPro" id="IPR014100">
    <property type="entry name" value="GTP-bd_Obg/CgtA"/>
</dbReference>
<evidence type="ECO:0000256" key="5">
    <source>
        <dbReference type="ARBA" id="ARBA00022801"/>
    </source>
</evidence>
<feature type="binding site" evidence="8">
    <location>
        <position position="193"/>
    </location>
    <ligand>
        <name>Mg(2+)</name>
        <dbReference type="ChEBI" id="CHEBI:18420"/>
    </ligand>
</feature>
<dbReference type="NCBIfam" id="NF008956">
    <property type="entry name" value="PRK12299.1"/>
    <property type="match status" value="1"/>
</dbReference>
<evidence type="ECO:0000256" key="2">
    <source>
        <dbReference type="ARBA" id="ARBA00022490"/>
    </source>
</evidence>
<feature type="binding site" evidence="8">
    <location>
        <begin position="213"/>
        <end position="216"/>
    </location>
    <ligand>
        <name>GTP</name>
        <dbReference type="ChEBI" id="CHEBI:37565"/>
    </ligand>
</feature>
<keyword evidence="7 8" id="KW-0342">GTP-binding</keyword>
<dbReference type="PRINTS" id="PR00326">
    <property type="entry name" value="GTP1OBG"/>
</dbReference>
<dbReference type="Proteomes" id="UP000235015">
    <property type="component" value="Unassembled WGS sequence"/>
</dbReference>
<dbReference type="STRING" id="1111735.GCA_000428045_01906"/>
<dbReference type="NCBIfam" id="NF008955">
    <property type="entry name" value="PRK12297.1"/>
    <property type="match status" value="1"/>
</dbReference>
<dbReference type="PIRSF" id="PIRSF002401">
    <property type="entry name" value="GTP_bd_Obg/CgtA"/>
    <property type="match status" value="1"/>
</dbReference>
<evidence type="ECO:0000256" key="1">
    <source>
        <dbReference type="ARBA" id="ARBA00007699"/>
    </source>
</evidence>
<dbReference type="InterPro" id="IPR027417">
    <property type="entry name" value="P-loop_NTPase"/>
</dbReference>
<dbReference type="SUPFAM" id="SSF52540">
    <property type="entry name" value="P-loop containing nucleoside triphosphate hydrolases"/>
    <property type="match status" value="1"/>
</dbReference>
<sequence length="358" mass="39049">MKFVDEATIRVEAGKGGNGAVSFRREKYIPRGGPDGGDGGDGGSVYLVADSGLNTLVDFRHQRRHRAHSGQQGMGRNCTGRSAEDLFIKVPVGTRVTDLETEELIGELLSNGQRLLVAKGGFHGIGNARFKSSTNRSPRQFTPGSMGEERDILLELILLADVGLLGMPNAGKSSLISKVSSATPKVADYPFTTLHPNLGVVSLGTGNSFVIADIPGVIEGAAEGAGLGLRFLKHLNRTRLLLHLVDMAPMDDGVSPAQEVRLIASELEKYSDDLYERERWLVLNKMDLMTAEEFAEKRAVVLEELDWQGPVYSISALSGEGTRELMQALMKRLKTLREQDKPVEVVEKAEEPWDPLKE</sequence>
<dbReference type="InterPro" id="IPR031167">
    <property type="entry name" value="G_OBG"/>
</dbReference>
<dbReference type="GO" id="GO:0005737">
    <property type="term" value="C:cytoplasm"/>
    <property type="evidence" value="ECO:0007669"/>
    <property type="project" value="UniProtKB-SubCell"/>
</dbReference>